<dbReference type="InterPro" id="IPR003838">
    <property type="entry name" value="ABC3_permease_C"/>
</dbReference>
<keyword evidence="9" id="KW-0547">Nucleotide-binding</keyword>
<evidence type="ECO:0000259" key="8">
    <source>
        <dbReference type="Pfam" id="PF12704"/>
    </source>
</evidence>
<feature type="transmembrane region" description="Helical" evidence="6">
    <location>
        <begin position="437"/>
        <end position="458"/>
    </location>
</feature>
<dbReference type="Pfam" id="PF12704">
    <property type="entry name" value="MacB_PCD"/>
    <property type="match status" value="2"/>
</dbReference>
<evidence type="ECO:0000259" key="7">
    <source>
        <dbReference type="Pfam" id="PF02687"/>
    </source>
</evidence>
<feature type="transmembrane region" description="Helical" evidence="6">
    <location>
        <begin position="726"/>
        <end position="750"/>
    </location>
</feature>
<sequence length="805" mass="90149">MLKNYLKIAWRSIKSEKLFTFIKVGGFAMGIAACLLIALFINDELSYDQQYKNKDRIYRVVLQGVMDGELRKSVHFQLPFADALQSDFPEIEKVGKINMSELFGAGKRGLRLAGESQNNFEDGFVFANQNILEILEISLEQGNVEEALNQPGNMVISKSKADKYFPQGDALGKTIILDDNPSRPYTVTGVMPDFPKNSHLKFDFLLPIEDTNMSWTNQNYFTYVLVDENTNIPALEKKMFSIMENYVIPAQLARGRAPDFIEILKTIEYKLQPITDIHLRSDLAMGDGLKHGDIRFVWLFGAIAGFILLLACINFINLSTAKSANRAKEVGLRKTVGAFKSNLVTQFLIESVLFSLISFLIGLLLAWTLLPTFNEIAGKSIVFPWEVWWFVPLMAASALLIGILAGMYPAFYLSAFRPVSVLKGSLSVGSKSGKLRSGLVVFQFATSVILIVGTLIIYKQMDYIQHKELGYDKEQVVVLEGANILGNKSESFKEQLLQLPQVKTVTISDYLPIDGAKRNGNTFKKTGEGIEDRGVPAQIWRVDYDYIKTLGINVKEGRDFSREFASDSLNSMIINDQMAHELGYENPIGKHINNGMDWTIVGVVQDFHFKSLKEDIAPLSLVIANNNSGAISVKLKTGNIGESLSSIEAIWNKNVPNQTFAYSFLDQKFSQMHEDVERMGKIFNSFALFAIMVACLGLFALSAFMVEQRKKEISIRLVLGAPFKSIYELLTMDFLKLILLAIVTAIPIGWYMMNRWLEDFAYKIKIGWEIFVIAGGIALIIAVATISYQSVGAALIKPLKSLRTE</sequence>
<feature type="domain" description="MacB-like periplasmic core" evidence="8">
    <location>
        <begin position="488"/>
        <end position="620"/>
    </location>
</feature>
<evidence type="ECO:0000256" key="5">
    <source>
        <dbReference type="ARBA" id="ARBA00023136"/>
    </source>
</evidence>
<proteinExistence type="predicted"/>
<dbReference type="Proteomes" id="UP000204551">
    <property type="component" value="Chromosome"/>
</dbReference>
<keyword evidence="9" id="KW-0067">ATP-binding</keyword>
<feature type="transmembrane region" description="Helical" evidence="6">
    <location>
        <begin position="387"/>
        <end position="416"/>
    </location>
</feature>
<dbReference type="EMBL" id="CP022515">
    <property type="protein sequence ID" value="ASO07470.1"/>
    <property type="molecule type" value="Genomic_DNA"/>
</dbReference>
<comment type="subcellular location">
    <subcellularLocation>
        <location evidence="1">Cell membrane</location>
        <topology evidence="1">Multi-pass membrane protein</topology>
    </subcellularLocation>
</comment>
<dbReference type="EC" id="3.6.3.-" evidence="9"/>
<feature type="transmembrane region" description="Helical" evidence="6">
    <location>
        <begin position="296"/>
        <end position="318"/>
    </location>
</feature>
<evidence type="ECO:0000256" key="3">
    <source>
        <dbReference type="ARBA" id="ARBA00022692"/>
    </source>
</evidence>
<dbReference type="GO" id="GO:0016787">
    <property type="term" value="F:hydrolase activity"/>
    <property type="evidence" value="ECO:0007669"/>
    <property type="project" value="UniProtKB-KW"/>
</dbReference>
<dbReference type="GO" id="GO:0005886">
    <property type="term" value="C:plasma membrane"/>
    <property type="evidence" value="ECO:0007669"/>
    <property type="project" value="UniProtKB-SubCell"/>
</dbReference>
<dbReference type="PANTHER" id="PTHR30572:SF18">
    <property type="entry name" value="ABC-TYPE MACROLIDE FAMILY EXPORT SYSTEM PERMEASE COMPONENT 2"/>
    <property type="match status" value="1"/>
</dbReference>
<dbReference type="PROSITE" id="PS51257">
    <property type="entry name" value="PROKAR_LIPOPROTEIN"/>
    <property type="match status" value="1"/>
</dbReference>
<keyword evidence="9" id="KW-0378">Hydrolase</keyword>
<name>A0A221V1R0_9FLAO</name>
<evidence type="ECO:0000256" key="4">
    <source>
        <dbReference type="ARBA" id="ARBA00022989"/>
    </source>
</evidence>
<accession>A0A221V1R0</accession>
<feature type="domain" description="ABC3 transporter permease C-terminal" evidence="7">
    <location>
        <begin position="685"/>
        <end position="788"/>
    </location>
</feature>
<protein>
    <submittedName>
        <fullName evidence="9">Macrolide export ATP-binding/permease protein MacB</fullName>
        <ecNumber evidence="9">3.6.3.-</ecNumber>
    </submittedName>
</protein>
<gene>
    <name evidence="9" type="ORF">AREALGSMS7_04064</name>
</gene>
<evidence type="ECO:0000256" key="1">
    <source>
        <dbReference type="ARBA" id="ARBA00004651"/>
    </source>
</evidence>
<keyword evidence="2" id="KW-1003">Cell membrane</keyword>
<feature type="domain" description="MacB-like periplasmic core" evidence="8">
    <location>
        <begin position="20"/>
        <end position="238"/>
    </location>
</feature>
<dbReference type="GO" id="GO:0005524">
    <property type="term" value="F:ATP binding"/>
    <property type="evidence" value="ECO:0007669"/>
    <property type="project" value="UniProtKB-KW"/>
</dbReference>
<keyword evidence="4 6" id="KW-1133">Transmembrane helix</keyword>
<feature type="transmembrane region" description="Helical" evidence="6">
    <location>
        <begin position="343"/>
        <end position="367"/>
    </location>
</feature>
<feature type="transmembrane region" description="Helical" evidence="6">
    <location>
        <begin position="770"/>
        <end position="796"/>
    </location>
</feature>
<dbReference type="InterPro" id="IPR025857">
    <property type="entry name" value="MacB_PCD"/>
</dbReference>
<reference evidence="9 10" key="1">
    <citation type="submission" date="2017-07" db="EMBL/GenBank/DDBJ databases">
        <title>Genome Sequence of Arenibacter algicola Strain SMS7 Isolated from a culture of the Diatom Skeletonema marinoi.</title>
        <authorList>
            <person name="Topel M."/>
            <person name="Pinder M.I.M."/>
            <person name="Johansson O.N."/>
            <person name="Kourtchenko O."/>
            <person name="Godhe A."/>
            <person name="Clarke A.K."/>
        </authorList>
    </citation>
    <scope>NUCLEOTIDE SEQUENCE [LARGE SCALE GENOMIC DNA]</scope>
    <source>
        <strain evidence="9 10">SMS7</strain>
    </source>
</reference>
<organism evidence="9 10">
    <name type="scientific">Arenibacter algicola</name>
    <dbReference type="NCBI Taxonomy" id="616991"/>
    <lineage>
        <taxon>Bacteria</taxon>
        <taxon>Pseudomonadati</taxon>
        <taxon>Bacteroidota</taxon>
        <taxon>Flavobacteriia</taxon>
        <taxon>Flavobacteriales</taxon>
        <taxon>Flavobacteriaceae</taxon>
        <taxon>Arenibacter</taxon>
    </lineage>
</organism>
<evidence type="ECO:0000313" key="9">
    <source>
        <dbReference type="EMBL" id="ASO07470.1"/>
    </source>
</evidence>
<feature type="transmembrane region" description="Helical" evidence="6">
    <location>
        <begin position="686"/>
        <end position="706"/>
    </location>
</feature>
<keyword evidence="3 6" id="KW-0812">Transmembrane</keyword>
<dbReference type="PANTHER" id="PTHR30572">
    <property type="entry name" value="MEMBRANE COMPONENT OF TRANSPORTER-RELATED"/>
    <property type="match status" value="1"/>
</dbReference>
<evidence type="ECO:0000256" key="6">
    <source>
        <dbReference type="SAM" id="Phobius"/>
    </source>
</evidence>
<dbReference type="KEGG" id="aalg:AREALGSMS7_04064"/>
<feature type="domain" description="ABC3 transporter permease C-terminal" evidence="7">
    <location>
        <begin position="302"/>
        <end position="414"/>
    </location>
</feature>
<dbReference type="AlphaFoldDB" id="A0A221V1R0"/>
<keyword evidence="5 6" id="KW-0472">Membrane</keyword>
<dbReference type="RefSeq" id="WP_093980678.1">
    <property type="nucleotide sequence ID" value="NZ_CP022515.1"/>
</dbReference>
<feature type="transmembrane region" description="Helical" evidence="6">
    <location>
        <begin position="21"/>
        <end position="41"/>
    </location>
</feature>
<evidence type="ECO:0000256" key="2">
    <source>
        <dbReference type="ARBA" id="ARBA00022475"/>
    </source>
</evidence>
<dbReference type="GO" id="GO:0022857">
    <property type="term" value="F:transmembrane transporter activity"/>
    <property type="evidence" value="ECO:0007669"/>
    <property type="project" value="TreeGrafter"/>
</dbReference>
<dbReference type="Pfam" id="PF02687">
    <property type="entry name" value="FtsX"/>
    <property type="match status" value="2"/>
</dbReference>
<evidence type="ECO:0000313" key="10">
    <source>
        <dbReference type="Proteomes" id="UP000204551"/>
    </source>
</evidence>
<dbReference type="InterPro" id="IPR050250">
    <property type="entry name" value="Macrolide_Exporter_MacB"/>
</dbReference>